<evidence type="ECO:0000313" key="6">
    <source>
        <dbReference type="EMBL" id="OEV04758.1"/>
    </source>
</evidence>
<dbReference type="Gene3D" id="3.40.366.10">
    <property type="entry name" value="Malonyl-Coenzyme A Acyl Carrier Protein, domain 2"/>
    <property type="match status" value="2"/>
</dbReference>
<evidence type="ECO:0000313" key="7">
    <source>
        <dbReference type="Proteomes" id="UP000176101"/>
    </source>
</evidence>
<dbReference type="InterPro" id="IPR001227">
    <property type="entry name" value="Ac_transferase_dom_sf"/>
</dbReference>
<protein>
    <recommendedName>
        <fullName evidence="1">[acyl-carrier-protein] S-malonyltransferase</fullName>
        <ecNumber evidence="1">2.3.1.39</ecNumber>
    </recommendedName>
</protein>
<dbReference type="AlphaFoldDB" id="A0A1E7KLF5"/>
<name>A0A1E7KLF5_9ACTN</name>
<feature type="domain" description="Malonyl-CoA-[acyl-carrier-protein] transacylase small" evidence="5">
    <location>
        <begin position="138"/>
        <end position="199"/>
    </location>
</feature>
<comment type="caution">
    <text evidence="6">The sequence shown here is derived from an EMBL/GenBank/DDBJ whole genome shotgun (WGS) entry which is preliminary data.</text>
</comment>
<dbReference type="SUPFAM" id="SSF52151">
    <property type="entry name" value="FabD/lysophospholipase-like"/>
    <property type="match status" value="1"/>
</dbReference>
<dbReference type="PANTHER" id="PTHR42681:SF1">
    <property type="entry name" value="MALONYL-COA-ACYL CARRIER PROTEIN TRANSACYLASE, MITOCHONDRIAL"/>
    <property type="match status" value="1"/>
</dbReference>
<sequence>MTAEQQGGTALVFPGMGPTRFADMAEFLATNRHARRRLATADEVLGYSVYERYRSAPDDYAEYAQIAFLVACLALADSAERKLGAVPELVTGPSFGQRAAAAYAQSLSFADTVLLTARLARCEEEFFAEEHREAVTHCVVHTPEDVLKEVLAELAERGEWYDISGRIDRGFHLVSLREPVLDWFKGRISDVGGYNMYTMWPPVHAPAFDGLRRKAEAEVFGEITVSDPKLPVVADQDGSVLTDAAGVRRMLLDTFDRPIHWPDIVATLRERGVRRMCVSGPDNLFTRVDSTREHFELVHLVPPRVRGRG</sequence>
<evidence type="ECO:0000256" key="1">
    <source>
        <dbReference type="ARBA" id="ARBA00013258"/>
    </source>
</evidence>
<dbReference type="GO" id="GO:0006633">
    <property type="term" value="P:fatty acid biosynthetic process"/>
    <property type="evidence" value="ECO:0007669"/>
    <property type="project" value="TreeGrafter"/>
</dbReference>
<evidence type="ECO:0000259" key="5">
    <source>
        <dbReference type="Pfam" id="PF21124"/>
    </source>
</evidence>
<reference evidence="6 7" key="1">
    <citation type="journal article" date="2016" name="Front. Microbiol.">
        <title>Comparative Genomics Analysis of Streptomyces Species Reveals Their Adaptation to the Marine Environment and Their Diversity at the Genomic Level.</title>
        <authorList>
            <person name="Tian X."/>
            <person name="Zhang Z."/>
            <person name="Yang T."/>
            <person name="Chen M."/>
            <person name="Li J."/>
            <person name="Chen F."/>
            <person name="Yang J."/>
            <person name="Li W."/>
            <person name="Zhang B."/>
            <person name="Zhang Z."/>
            <person name="Wu J."/>
            <person name="Zhang C."/>
            <person name="Long L."/>
            <person name="Xiao J."/>
        </authorList>
    </citation>
    <scope>NUCLEOTIDE SEQUENCE [LARGE SCALE GENOMIC DNA]</scope>
    <source>
        <strain evidence="6 7">SCSIO 02100</strain>
    </source>
</reference>
<keyword evidence="7" id="KW-1185">Reference proteome</keyword>
<evidence type="ECO:0000256" key="4">
    <source>
        <dbReference type="ARBA" id="ARBA00048462"/>
    </source>
</evidence>
<dbReference type="PATRIC" id="fig|1075402.3.peg.5071"/>
<accession>A0A1E7KLF5</accession>
<dbReference type="Pfam" id="PF21124">
    <property type="entry name" value="VinK_C"/>
    <property type="match status" value="1"/>
</dbReference>
<dbReference type="EC" id="2.3.1.39" evidence="1"/>
<dbReference type="GO" id="GO:0004314">
    <property type="term" value="F:[acyl-carrier-protein] S-malonyltransferase activity"/>
    <property type="evidence" value="ECO:0007669"/>
    <property type="project" value="UniProtKB-EC"/>
</dbReference>
<dbReference type="Proteomes" id="UP000176101">
    <property type="component" value="Unassembled WGS sequence"/>
</dbReference>
<dbReference type="PANTHER" id="PTHR42681">
    <property type="entry name" value="MALONYL-COA-ACYL CARRIER PROTEIN TRANSACYLASE, MITOCHONDRIAL"/>
    <property type="match status" value="1"/>
</dbReference>
<evidence type="ECO:0000256" key="3">
    <source>
        <dbReference type="ARBA" id="ARBA00023315"/>
    </source>
</evidence>
<dbReference type="InterPro" id="IPR016035">
    <property type="entry name" value="Acyl_Trfase/lysoPLipase"/>
</dbReference>
<proteinExistence type="predicted"/>
<organism evidence="6 7">
    <name type="scientific">Streptomyces oceani</name>
    <dbReference type="NCBI Taxonomy" id="1075402"/>
    <lineage>
        <taxon>Bacteria</taxon>
        <taxon>Bacillati</taxon>
        <taxon>Actinomycetota</taxon>
        <taxon>Actinomycetes</taxon>
        <taxon>Kitasatosporales</taxon>
        <taxon>Streptomycetaceae</taxon>
        <taxon>Streptomyces</taxon>
    </lineage>
</organism>
<comment type="catalytic activity">
    <reaction evidence="4">
        <text>holo-[ACP] + malonyl-CoA = malonyl-[ACP] + CoA</text>
        <dbReference type="Rhea" id="RHEA:41792"/>
        <dbReference type="Rhea" id="RHEA-COMP:9623"/>
        <dbReference type="Rhea" id="RHEA-COMP:9685"/>
        <dbReference type="ChEBI" id="CHEBI:57287"/>
        <dbReference type="ChEBI" id="CHEBI:57384"/>
        <dbReference type="ChEBI" id="CHEBI:64479"/>
        <dbReference type="ChEBI" id="CHEBI:78449"/>
        <dbReference type="EC" id="2.3.1.39"/>
    </reaction>
</comment>
<gene>
    <name evidence="6" type="ORF">AN216_05605</name>
</gene>
<dbReference type="InterPro" id="IPR049416">
    <property type="entry name" value="VinK-like_small"/>
</dbReference>
<dbReference type="RefSeq" id="WP_070195475.1">
    <property type="nucleotide sequence ID" value="NZ_LJGU01000112.1"/>
</dbReference>
<dbReference type="OrthoDB" id="5123945at2"/>
<keyword evidence="2 6" id="KW-0808">Transferase</keyword>
<dbReference type="EMBL" id="LJGU01000112">
    <property type="protein sequence ID" value="OEV04758.1"/>
    <property type="molecule type" value="Genomic_DNA"/>
</dbReference>
<evidence type="ECO:0000256" key="2">
    <source>
        <dbReference type="ARBA" id="ARBA00022679"/>
    </source>
</evidence>
<keyword evidence="3" id="KW-0012">Acyltransferase</keyword>
<dbReference type="InterPro" id="IPR050858">
    <property type="entry name" value="Mal-CoA-ACP_Trans/PKS_FabD"/>
</dbReference>
<dbReference type="STRING" id="1075402.AN216_05605"/>